<dbReference type="SUPFAM" id="SSF47413">
    <property type="entry name" value="lambda repressor-like DNA-binding domains"/>
    <property type="match status" value="3"/>
</dbReference>
<comment type="caution">
    <text evidence="23">The sequence shown here is derived from an EMBL/GenBank/DDBJ whole genome shotgun (WGS) entry which is preliminary data.</text>
</comment>
<feature type="compositionally biased region" description="Polar residues" evidence="18">
    <location>
        <begin position="1614"/>
        <end position="1623"/>
    </location>
</feature>
<dbReference type="Gene3D" id="1.10.10.60">
    <property type="entry name" value="Homeodomain-like"/>
    <property type="match status" value="1"/>
</dbReference>
<dbReference type="InterPro" id="IPR014721">
    <property type="entry name" value="Ribsml_uS5_D2-typ_fold_subgr"/>
</dbReference>
<dbReference type="SUPFAM" id="SSF46689">
    <property type="entry name" value="Homeodomain-like"/>
    <property type="match status" value="1"/>
</dbReference>
<evidence type="ECO:0000256" key="4">
    <source>
        <dbReference type="ARBA" id="ARBA00022737"/>
    </source>
</evidence>
<dbReference type="Pfam" id="PF16004">
    <property type="entry name" value="EFTUD2"/>
    <property type="match status" value="2"/>
</dbReference>
<feature type="region of interest" description="Disordered" evidence="18">
    <location>
        <begin position="2058"/>
        <end position="2080"/>
    </location>
</feature>
<evidence type="ECO:0000256" key="9">
    <source>
        <dbReference type="ARBA" id="ARBA00023134"/>
    </source>
</evidence>
<dbReference type="InterPro" id="IPR000640">
    <property type="entry name" value="EFG_V-like"/>
</dbReference>
<keyword evidence="3" id="KW-0507">mRNA processing</keyword>
<protein>
    <recommendedName>
        <fullName evidence="16">Homeobox protein cut-like</fullName>
    </recommendedName>
</protein>
<reference evidence="23 24" key="1">
    <citation type="submission" date="2015-01" db="EMBL/GenBank/DDBJ databases">
        <title>Evolution of Trichinella species and genotypes.</title>
        <authorList>
            <person name="Korhonen P.K."/>
            <person name="Edoardo P."/>
            <person name="Giuseppe L.R."/>
            <person name="Gasser R.B."/>
        </authorList>
    </citation>
    <scope>NUCLEOTIDE SEQUENCE [LARGE SCALE GENOMIC DNA]</scope>
    <source>
        <strain evidence="23">ISS1029</strain>
    </source>
</reference>
<evidence type="ECO:0000256" key="3">
    <source>
        <dbReference type="ARBA" id="ARBA00022664"/>
    </source>
</evidence>
<evidence type="ECO:0000256" key="1">
    <source>
        <dbReference type="ARBA" id="ARBA00004123"/>
    </source>
</evidence>
<evidence type="ECO:0000259" key="20">
    <source>
        <dbReference type="PROSITE" id="PS50071"/>
    </source>
</evidence>
<dbReference type="FunFam" id="3.30.70.870:FF:000002">
    <property type="entry name" value="Translation elongation factor 2"/>
    <property type="match status" value="2"/>
</dbReference>
<feature type="region of interest" description="Disordered" evidence="18">
    <location>
        <begin position="1"/>
        <end position="39"/>
    </location>
</feature>
<dbReference type="Gene3D" id="3.40.50.300">
    <property type="entry name" value="P-loop containing nucleotide triphosphate hydrolases"/>
    <property type="match status" value="2"/>
</dbReference>
<dbReference type="Pfam" id="PF03764">
    <property type="entry name" value="EFG_IV"/>
    <property type="match status" value="2"/>
</dbReference>
<evidence type="ECO:0000256" key="15">
    <source>
        <dbReference type="RuleBase" id="RU000682"/>
    </source>
</evidence>
<dbReference type="GO" id="GO:0000981">
    <property type="term" value="F:DNA-binding transcription factor activity, RNA polymerase II-specific"/>
    <property type="evidence" value="ECO:0007669"/>
    <property type="project" value="InterPro"/>
</dbReference>
<evidence type="ECO:0000256" key="10">
    <source>
        <dbReference type="ARBA" id="ARBA00023155"/>
    </source>
</evidence>
<dbReference type="CDD" id="cd00086">
    <property type="entry name" value="homeodomain"/>
    <property type="match status" value="1"/>
</dbReference>
<dbReference type="InterPro" id="IPR001356">
    <property type="entry name" value="HD"/>
</dbReference>
<keyword evidence="24" id="KW-1185">Reference proteome</keyword>
<feature type="compositionally biased region" description="Polar residues" evidence="18">
    <location>
        <begin position="2400"/>
        <end position="2409"/>
    </location>
</feature>
<keyword evidence="7 17" id="KW-0175">Coiled coil</keyword>
<keyword evidence="13 14" id="KW-0539">Nucleus</keyword>
<dbReference type="FunFam" id="3.40.50.300:FF:000646">
    <property type="entry name" value="U5 small nuclear ribonucleoprotein component"/>
    <property type="match status" value="2"/>
</dbReference>
<dbReference type="Pfam" id="PF00009">
    <property type="entry name" value="GTP_EFTU"/>
    <property type="match status" value="2"/>
</dbReference>
<keyword evidence="8 14" id="KW-0238">DNA-binding</keyword>
<dbReference type="InterPro" id="IPR003350">
    <property type="entry name" value="CUT_dom"/>
</dbReference>
<dbReference type="Gene3D" id="1.10.260.40">
    <property type="entry name" value="lambda repressor-like DNA-binding domains"/>
    <property type="match status" value="3"/>
</dbReference>
<evidence type="ECO:0000256" key="7">
    <source>
        <dbReference type="ARBA" id="ARBA00023054"/>
    </source>
</evidence>
<dbReference type="OrthoDB" id="364892at2759"/>
<dbReference type="InterPro" id="IPR000795">
    <property type="entry name" value="T_Tr_GTP-bd_dom"/>
</dbReference>
<dbReference type="SMART" id="SM01109">
    <property type="entry name" value="CUT"/>
    <property type="match status" value="3"/>
</dbReference>
<dbReference type="PROSITE" id="PS51042">
    <property type="entry name" value="CUT"/>
    <property type="match status" value="3"/>
</dbReference>
<feature type="domain" description="Homeobox" evidence="20">
    <location>
        <begin position="2241"/>
        <end position="2301"/>
    </location>
</feature>
<evidence type="ECO:0000256" key="8">
    <source>
        <dbReference type="ARBA" id="ARBA00023125"/>
    </source>
</evidence>
<feature type="compositionally biased region" description="Low complexity" evidence="18">
    <location>
        <begin position="1838"/>
        <end position="1852"/>
    </location>
</feature>
<dbReference type="SMART" id="SM00838">
    <property type="entry name" value="EFG_C"/>
    <property type="match status" value="2"/>
</dbReference>
<dbReference type="GO" id="GO:0005829">
    <property type="term" value="C:cytosol"/>
    <property type="evidence" value="ECO:0007669"/>
    <property type="project" value="TreeGrafter"/>
</dbReference>
<dbReference type="SUPFAM" id="SSF54211">
    <property type="entry name" value="Ribosomal protein S5 domain 2-like"/>
    <property type="match status" value="2"/>
</dbReference>
<evidence type="ECO:0000256" key="18">
    <source>
        <dbReference type="SAM" id="MobiDB-lite"/>
    </source>
</evidence>
<evidence type="ECO:0000259" key="21">
    <source>
        <dbReference type="PROSITE" id="PS51042"/>
    </source>
</evidence>
<dbReference type="SUPFAM" id="SSF54980">
    <property type="entry name" value="EF-G C-terminal domain-like"/>
    <property type="match status" value="4"/>
</dbReference>
<feature type="transmembrane region" description="Helical" evidence="19">
    <location>
        <begin position="2527"/>
        <end position="2550"/>
    </location>
</feature>
<keyword evidence="23" id="KW-0687">Ribonucleoprotein</keyword>
<comment type="similarity">
    <text evidence="2 16">Belongs to the CUT homeobox family.</text>
</comment>
<accession>A0A0V1I645</accession>
<dbReference type="GO" id="GO:0005525">
    <property type="term" value="F:GTP binding"/>
    <property type="evidence" value="ECO:0007669"/>
    <property type="project" value="UniProtKB-KW"/>
</dbReference>
<keyword evidence="4" id="KW-0677">Repeat</keyword>
<dbReference type="Gene3D" id="2.40.30.10">
    <property type="entry name" value="Translation factors"/>
    <property type="match status" value="2"/>
</dbReference>
<dbReference type="CDD" id="cd01683">
    <property type="entry name" value="EF2_IV_snRNP"/>
    <property type="match status" value="2"/>
</dbReference>
<evidence type="ECO:0000256" key="2">
    <source>
        <dbReference type="ARBA" id="ARBA00008190"/>
    </source>
</evidence>
<name>A0A0V1I645_9BILA</name>
<dbReference type="GO" id="GO:0030154">
    <property type="term" value="P:cell differentiation"/>
    <property type="evidence" value="ECO:0007669"/>
    <property type="project" value="UniProtKB-ARBA"/>
</dbReference>
<feature type="domain" description="CUT" evidence="21">
    <location>
        <begin position="1973"/>
        <end position="2060"/>
    </location>
</feature>
<dbReference type="GO" id="GO:0003677">
    <property type="term" value="F:DNA binding"/>
    <property type="evidence" value="ECO:0007669"/>
    <property type="project" value="UniProtKB-UniRule"/>
</dbReference>
<feature type="transmembrane region" description="Helical" evidence="19">
    <location>
        <begin position="2474"/>
        <end position="2497"/>
    </location>
</feature>
<dbReference type="FunFam" id="1.10.260.40:FF:000027">
    <property type="entry name" value="Homeobox protein cut-like"/>
    <property type="match status" value="1"/>
</dbReference>
<dbReference type="SMART" id="SM00389">
    <property type="entry name" value="HOX"/>
    <property type="match status" value="1"/>
</dbReference>
<dbReference type="SUPFAM" id="SSF50447">
    <property type="entry name" value="Translation proteins"/>
    <property type="match status" value="2"/>
</dbReference>
<dbReference type="Pfam" id="PF25398">
    <property type="entry name" value="CUX1_N"/>
    <property type="match status" value="1"/>
</dbReference>
<dbReference type="CDD" id="cd16264">
    <property type="entry name" value="snRNP_III"/>
    <property type="match status" value="2"/>
</dbReference>
<feature type="domain" description="CUT" evidence="21">
    <location>
        <begin position="2126"/>
        <end position="2213"/>
    </location>
</feature>
<keyword evidence="19" id="KW-0472">Membrane</keyword>
<dbReference type="GO" id="GO:0000398">
    <property type="term" value="P:mRNA splicing, via spliceosome"/>
    <property type="evidence" value="ECO:0007669"/>
    <property type="project" value="TreeGrafter"/>
</dbReference>
<keyword evidence="12" id="KW-0508">mRNA splicing</keyword>
<feature type="domain" description="Tr-type G" evidence="22">
    <location>
        <begin position="2805"/>
        <end position="3016"/>
    </location>
</feature>
<comment type="subcellular location">
    <subcellularLocation>
        <location evidence="1 14 15">Nucleus</location>
    </subcellularLocation>
</comment>
<dbReference type="Gene3D" id="3.30.70.870">
    <property type="entry name" value="Elongation Factor G (Translational Gtpase), domain 3"/>
    <property type="match status" value="2"/>
</dbReference>
<dbReference type="FunFam" id="3.30.230.10:FF:000009">
    <property type="entry name" value="116 kDa U5 small nuclear ribonucleoprotein component"/>
    <property type="match status" value="2"/>
</dbReference>
<evidence type="ECO:0000256" key="13">
    <source>
        <dbReference type="ARBA" id="ARBA00023242"/>
    </source>
</evidence>
<feature type="DNA-binding region" description="Homeobox" evidence="14">
    <location>
        <begin position="2243"/>
        <end position="2302"/>
    </location>
</feature>
<dbReference type="Gene3D" id="3.30.230.10">
    <property type="match status" value="2"/>
</dbReference>
<dbReference type="CDD" id="cd04098">
    <property type="entry name" value="eEF2_C_snRNP"/>
    <property type="match status" value="2"/>
</dbReference>
<dbReference type="Pfam" id="PF00046">
    <property type="entry name" value="Homeodomain"/>
    <property type="match status" value="1"/>
</dbReference>
<dbReference type="Pfam" id="PF03144">
    <property type="entry name" value="GTP_EFTU_D2"/>
    <property type="match status" value="2"/>
</dbReference>
<keyword evidence="9" id="KW-0342">GTP-binding</keyword>
<dbReference type="EMBL" id="JYDP01000007">
    <property type="protein sequence ID" value="KRZ17397.1"/>
    <property type="molecule type" value="Genomic_DNA"/>
</dbReference>
<feature type="transmembrane region" description="Helical" evidence="19">
    <location>
        <begin position="2626"/>
        <end position="2648"/>
    </location>
</feature>
<feature type="transmembrane region" description="Helical" evidence="19">
    <location>
        <begin position="2570"/>
        <end position="2593"/>
    </location>
</feature>
<evidence type="ECO:0000256" key="12">
    <source>
        <dbReference type="ARBA" id="ARBA00023187"/>
    </source>
</evidence>
<dbReference type="GO" id="GO:0003924">
    <property type="term" value="F:GTPase activity"/>
    <property type="evidence" value="ECO:0007669"/>
    <property type="project" value="InterPro"/>
</dbReference>
<keyword evidence="19" id="KW-1133">Transmembrane helix</keyword>
<gene>
    <name evidence="23" type="primary">Polr2j</name>
    <name evidence="23" type="ORF">T11_10573</name>
</gene>
<evidence type="ECO:0000259" key="22">
    <source>
        <dbReference type="PROSITE" id="PS51722"/>
    </source>
</evidence>
<dbReference type="FunFam" id="3.90.1430.10:FF:000001">
    <property type="entry name" value="116 kDa U5 small nuclear ribonucleoprotein component"/>
    <property type="match status" value="2"/>
</dbReference>
<dbReference type="InterPro" id="IPR057476">
    <property type="entry name" value="Cux_N"/>
</dbReference>
<dbReference type="Pfam" id="PF00679">
    <property type="entry name" value="EFG_C"/>
    <property type="match status" value="2"/>
</dbReference>
<organism evidence="23 24">
    <name type="scientific">Trichinella zimbabwensis</name>
    <dbReference type="NCBI Taxonomy" id="268475"/>
    <lineage>
        <taxon>Eukaryota</taxon>
        <taxon>Metazoa</taxon>
        <taxon>Ecdysozoa</taxon>
        <taxon>Nematoda</taxon>
        <taxon>Enoplea</taxon>
        <taxon>Dorylaimia</taxon>
        <taxon>Trichinellida</taxon>
        <taxon>Trichinellidae</taxon>
        <taxon>Trichinella</taxon>
    </lineage>
</organism>
<feature type="compositionally biased region" description="Polar residues" evidence="18">
    <location>
        <begin position="1588"/>
        <end position="1598"/>
    </location>
</feature>
<dbReference type="GO" id="GO:0071007">
    <property type="term" value="C:U2-type catalytic step 2 spliceosome"/>
    <property type="evidence" value="ECO:0007669"/>
    <property type="project" value="TreeGrafter"/>
</dbReference>
<dbReference type="CDD" id="cd04090">
    <property type="entry name" value="EF2_II_snRNP"/>
    <property type="match status" value="2"/>
</dbReference>
<evidence type="ECO:0000256" key="19">
    <source>
        <dbReference type="SAM" id="Phobius"/>
    </source>
</evidence>
<evidence type="ECO:0000313" key="24">
    <source>
        <dbReference type="Proteomes" id="UP000055024"/>
    </source>
</evidence>
<dbReference type="SMART" id="SM00889">
    <property type="entry name" value="EFG_IV"/>
    <property type="match status" value="2"/>
</dbReference>
<evidence type="ECO:0000256" key="11">
    <source>
        <dbReference type="ARBA" id="ARBA00023163"/>
    </source>
</evidence>
<dbReference type="InterPro" id="IPR044121">
    <property type="entry name" value="Snu114_GTP-bd"/>
</dbReference>
<dbReference type="InterPro" id="IPR035655">
    <property type="entry name" value="U5-116kDa_C"/>
</dbReference>
<dbReference type="PROSITE" id="PS51722">
    <property type="entry name" value="G_TR_2"/>
    <property type="match status" value="2"/>
</dbReference>
<evidence type="ECO:0000256" key="5">
    <source>
        <dbReference type="ARBA" id="ARBA00022741"/>
    </source>
</evidence>
<dbReference type="InterPro" id="IPR005517">
    <property type="entry name" value="Transl_elong_EFG/EF2_IV"/>
</dbReference>
<dbReference type="Gene3D" id="3.90.1430.10">
    <property type="entry name" value="Yeast translation eEF2 (G' domain)"/>
    <property type="match status" value="2"/>
</dbReference>
<evidence type="ECO:0000313" key="23">
    <source>
        <dbReference type="EMBL" id="KRZ17397.1"/>
    </source>
</evidence>
<dbReference type="CDD" id="cd04167">
    <property type="entry name" value="Snu114p"/>
    <property type="match status" value="2"/>
</dbReference>
<dbReference type="STRING" id="268475.A0A0V1I645"/>
<proteinExistence type="inferred from homology"/>
<keyword evidence="5" id="KW-0547">Nucleotide-binding</keyword>
<dbReference type="CDD" id="cd00637">
    <property type="entry name" value="7tm_classA_rhodopsin-like"/>
    <property type="match status" value="1"/>
</dbReference>
<keyword evidence="10 14" id="KW-0371">Homeobox</keyword>
<feature type="region of interest" description="Disordered" evidence="18">
    <location>
        <begin position="2699"/>
        <end position="2719"/>
    </location>
</feature>
<feature type="region of interest" description="Disordered" evidence="18">
    <location>
        <begin position="1588"/>
        <end position="1623"/>
    </location>
</feature>
<evidence type="ECO:0000256" key="16">
    <source>
        <dbReference type="RuleBase" id="RU361129"/>
    </source>
</evidence>
<dbReference type="InterPro" id="IPR010982">
    <property type="entry name" value="Lambda_DNA-bd_dom_sf"/>
</dbReference>
<dbReference type="PANTHER" id="PTHR42908:SF6">
    <property type="entry name" value="116 KDA U5 SMALL NUCLEAR RIBONUCLEOPROTEIN COMPONENT"/>
    <property type="match status" value="1"/>
</dbReference>
<keyword evidence="6 16" id="KW-0805">Transcription regulation</keyword>
<dbReference type="Proteomes" id="UP000055024">
    <property type="component" value="Unassembled WGS sequence"/>
</dbReference>
<dbReference type="Pfam" id="PF02376">
    <property type="entry name" value="CUT"/>
    <property type="match status" value="3"/>
</dbReference>
<dbReference type="InterPro" id="IPR017970">
    <property type="entry name" value="Homeobox_CS"/>
</dbReference>
<dbReference type="FunFam" id="2.40.30.10:FF:000029">
    <property type="entry name" value="116 kDa U5 small nuclear ribonucleoprotein component"/>
    <property type="match status" value="2"/>
</dbReference>
<dbReference type="InterPro" id="IPR004161">
    <property type="entry name" value="EFTu-like_2"/>
</dbReference>
<dbReference type="InterPro" id="IPR009057">
    <property type="entry name" value="Homeodomain-like_sf"/>
</dbReference>
<keyword evidence="19" id="KW-0812">Transmembrane</keyword>
<feature type="region of interest" description="Disordered" evidence="18">
    <location>
        <begin position="1826"/>
        <end position="1859"/>
    </location>
</feature>
<dbReference type="SUPFAM" id="SSF52540">
    <property type="entry name" value="P-loop containing nucleoside triphosphate hydrolases"/>
    <property type="match status" value="2"/>
</dbReference>
<sequence>MDGDLYDEFGNYIGPELESDLSDSDSEYDEVHQQNDEADETGAVVEMNGTADAEAVVLHEDKKYYPTALEIYGPDVESVVQEEDTQPLTEPIVKPVRPKKFQAIERDLPETVYNKEYMADLMDCPNLIRNVALAGHLHHGKTCFVDCLVEQTHPTFVRRDDRDTRYTDTLNTEYERGVGIKAMPITVVMQDFRNKSFLLNVFDTPGHINFSDEISAAFRMCDGVVVFVDAHEGVMMSTERTLKCAVQENLAITLCINKIDRLILELKLPPTDAYLKLRHTIDEVNVLLKSFSTSHEYQTLSPVNGNVFFASGKYNICFTLLSFANLYKEIYPDIQPKDFAKRLWGDIYLNSKTREFQRKAPSGDKPRTFVEFILEPIYKIFSQIVGEVDDTLPRVMSELNIRLTKEEQKLNIRPLLSLIYRRFFGNFTSFVDVISQHIPSPAENAKNKIQLIYTGPMSGQLVDGMLNCNPDGPLMVYTTKNYATPDAASFYVFGRVMSGTLHAQQDVRILGENYSIEDEEDSQTLTVGRLWIFESRYNVEVSRVPAGNWVLIEGIDEPVVKTSTITDVYLNEDVYIFRPLKFSTQSVIKIAIEPVNPSELPKMLDGLRKVNKSYPLLSTRVEESGEHVIFGTGELYLDCVLHDVRKVFSEIDIKVADPVVAFCETVVETSSLKCFCETPNKRNKLTMVCEPMERGLAEDIENQLITLSMNRKNLSSILQEKYNWDLLAARSIWAFGPDYVGPNILVDDTLPSEVDKSLLNSIRESVVQGFQWAAREGPLCEEPIRNVKFKILDAQISSEVLHRGGGQIIPTARRVAYSAFLMATPRLMEPYFHIEVIAPADCVSAVYTVLARRRGHVTQDLPIPGSPLYTIKAFIPAIDSFGFETDLRTHTQGQAFSLSEFHHWQIVPGDPLDRSIYIRPLEPQPATHLAREFMIKTRRRKGLSEDVSVSKFFDDPMLLELAKQDQEHLQLDRLAVSVIGGCEVMLKKMAQIQEKLTGLGEQREKHNEAVLQGLRRILNTLTVNHSIINVASAQRSSRLQIESKLKNLVKANRQYSGNTQEYVKNYPISTPDQHADCKEDSVRRRMVVVNRTLLQEELEKDKERFDVDFNDAEAQKFEMEQLTLKKTLATEKSDIDKLQAQITKISDLQRTFVENICSQEEIIDKIGQSAVSSVDFMRISNNAIRQAIGKKASDRFWFMFITINPVEKANPHSISSQCKRSLSLRSYAYNTIDVEAICEFWKTFDLPALQKELDETAAELANRQDESECSRQKLIENSREYKKNTPEDIRKRATHLLKSFQAEVDWLSKRSKAAEAAFLKLYKQVIEWPNPAPALKMASISKKLAKRMQDLESENRYLRSELEALRSQMYHLAEKDAIILHLREMLKNLECKLTAEFEAKLSHQEEAGRIMYENRERQLQKFNLFLCQSLKDARERAEAMRLTLSELSKAKLIAANHSSAYVDSDTIMTSPSQLNNGDNAVADFGSVVENCISPMNNVKTDNEENSLTNSEHGAKMFHFSEACENGRENNSLQLNAESSDSDEHVSQVQQYVDMMASVVGSELVNSYREWSCTVGLELELDAAQKAMTTSDQVSSPGTSVPPLPAVPTACPAPESSTLSASSLNAEPVTDLAGDTGVDELKKRSAPGVQLNNGSEAGLSGAGVELEAVGMSSADWANVRYLQSVLAWHVDQQSKLSGDEPLDTAEIARQCRRVLTEHNIGQRLIAKYVLNQSQGAVSELLSKPKKWSSLTERSKNSFRRLKAWLSDQRAVLALRNISPKRTPCSARDRYANRSQMDSATEARIVHILQKAKQAREEVQLPLVVSDRGAASSTTVRPMSASPVSSSNGEGSNVSRDRRCQSASTVQSVSGASFRCRPGRYRHDDIPKSKIHEIYERELAKLRNHDGSLLITSDQQTPTVPPLQPSDLSVVVSNSTLVPAFTGMSSSTSSAGSNRCASASPPTRTFKAVLPPITQEQFERFGRINTEKLVQRVKEHLLQYSISQRVFGEQVLGLSQGSVSDLLARPKAWHMLTQKGREPFIRMHAFLEDNELLKKLITSRKASQNSSNGGGGGGGSRSSSRGSQIEIQAPGFEGSAVFTERSLNNGGQPTSKMVLVNETPTSPLSTTTICDSYAVPLDTVAIVEETRAVLAAHSIGQKLFGEAVLHLSQGFVSDLLSKPKPWEALSAKRKEALLRMQAWLKDADRIKKINEYQARKNFKRLANCDPIQRDSAISGQYVAYSQLDVKRPRVTLTKAQKEQLIEAFNREPYPSVQMTSHLSVRLGLHVSTVANWFQNRRMRQKAALQQNTAMADNAHQVDRLCNGITVCNVAGREEPVAPAVPPLFSAVFNSADLLNQISLTNGLDLAANSLRSAGLETSNNHTSSRTSSTSTTGSSSYGEPVTSASGGEQPTSNYLRRTILHRMETNLVKPDVSWVTEEDRSEAINRIENRIKEKDQIDKNASNLFEKKSLFVLSTWILRVVFGLLACLTNCFYIILAIYEKSIFKSQKIVAAIRQTKLLKAVNEASRNYMLIACIILSLIDLICMWINAYLLRMKEISAACYRSAVVGRFYYLFHFSCCILLAYCSLCFYIIGLIQLKSAFKNRLKAANHLIQKQRLNRESLVTKKTFILIGFTVLLQGIPNTLRIYFFYNKSHSWISDIALTINAFALSLYAIYYIVTSDVAKSLKKKFGNYIGPELESDLSDSDSEYDEVHQQNDEADETGAVVEMNGTADAEAVVLHEDKKYYPTALEIYGPDVESVVQEEDTQPLTEPIVKPVRPKKFQAIERDLPETVYNKEYMADLMDCPNLIRNVALAGHLHHGKTCFVDCLVEQTHPTFVRRDDRDTRYTDTLNTEYERGVGIKAMPITVVMQDFRNKSFLLNVFDTPGHINFSDEISAAFRMCDGVVVFVDAHEGVMMSTERTLKCAVQENLAITLCINKIDRLILELKLPPTDAYLKLRHTIDEVNVLLKSFSTSHEYQTLSPVNGNVFFASGKYNICFTLLSFANLYKEIYPDIQPKDFAKRLWGDIYLNSKTREFQRKAPSGDKPRTFVEFILEPIYKIFSQIVGEVDDTLPRVMSELNIRLTKEEQKLNIRPLLSLIYRRFFGNFTSFVDVISQHIPSPAENAKNKIQLIYTGPMSGQLVDGMLNCNPDGPLMVYTTKNYATPDAASFYVFGRVMSGTLHAQQDVRILGENYSIEDEEDSQTLTVGRLWIFESRYNVEVSRVPAGNWVLIEGIDEPVVKTSTITDVYLNEDVYIFRPLKFSTQSVIKIAIEPVNPSELPKMLDGLRKVNKSYPLLSTRVEESGEHVIFGTGELYLDCVLHDVRKVFSEIDIKVADPVVAFCETVVETSSLKCFCETPNKRNKLTMVCEPMERGLAEDIENQLITLSMNRKNLSSILQEKYNWDLLAARSIWAFGPDYVGPNILVDDTLPSEVDKSLLNSIRESVVQGFQWAAREGPLCEEPIRNVKFKILDAQISSEVLHRGGGQIIPTARRVAYSAFLMATPRLMEPYFHIEVIAPADCVSAVYTVLARRRGHVTQDLPIPGSPLYTIKAFIPAIDSFGFETDLRTHTQGQAFSLSEFHHWQIVPGDPLDRSIYIRPLEPQPATHLAREFMIKTRRRKGLSEDVSVSKFFDDPMLLELAKQDVNISNIR</sequence>
<dbReference type="GO" id="GO:0030623">
    <property type="term" value="F:U5 snRNA binding"/>
    <property type="evidence" value="ECO:0007669"/>
    <property type="project" value="TreeGrafter"/>
</dbReference>
<dbReference type="InterPro" id="IPR020568">
    <property type="entry name" value="Ribosomal_Su5_D2-typ_SF"/>
</dbReference>
<evidence type="ECO:0000256" key="6">
    <source>
        <dbReference type="ARBA" id="ARBA00023015"/>
    </source>
</evidence>
<feature type="domain" description="CUT" evidence="21">
    <location>
        <begin position="1692"/>
        <end position="1779"/>
    </location>
</feature>
<dbReference type="InterPro" id="IPR035647">
    <property type="entry name" value="EFG_III/V"/>
</dbReference>
<feature type="coiled-coil region" evidence="17">
    <location>
        <begin position="1341"/>
        <end position="1368"/>
    </location>
</feature>
<evidence type="ECO:0000256" key="17">
    <source>
        <dbReference type="SAM" id="Coils"/>
    </source>
</evidence>
<dbReference type="GO" id="GO:0046540">
    <property type="term" value="C:U4/U6 x U5 tri-snRNP complex"/>
    <property type="evidence" value="ECO:0007669"/>
    <property type="project" value="TreeGrafter"/>
</dbReference>
<keyword evidence="11 16" id="KW-0804">Transcription</keyword>
<feature type="transmembrane region" description="Helical" evidence="19">
    <location>
        <begin position="2654"/>
        <end position="2676"/>
    </location>
</feature>
<dbReference type="FunFam" id="3.30.70.240:FF:000004">
    <property type="entry name" value="116 kDa U5 small nuclear ribonucleoprotein"/>
    <property type="match status" value="2"/>
</dbReference>
<dbReference type="PROSITE" id="PS00027">
    <property type="entry name" value="HOMEOBOX_1"/>
    <property type="match status" value="1"/>
</dbReference>
<dbReference type="Gene3D" id="3.30.70.240">
    <property type="match status" value="2"/>
</dbReference>
<evidence type="ECO:0000256" key="14">
    <source>
        <dbReference type="PROSITE-ProRule" id="PRU00108"/>
    </source>
</evidence>
<feature type="compositionally biased region" description="Acidic residues" evidence="18">
    <location>
        <begin position="17"/>
        <end position="28"/>
    </location>
</feature>
<feature type="compositionally biased region" description="Low complexity" evidence="18">
    <location>
        <begin position="2375"/>
        <end position="2394"/>
    </location>
</feature>
<feature type="region of interest" description="Disordered" evidence="18">
    <location>
        <begin position="2373"/>
        <end position="2409"/>
    </location>
</feature>
<dbReference type="InterPro" id="IPR009000">
    <property type="entry name" value="Transl_B-barrel_sf"/>
</dbReference>
<dbReference type="PANTHER" id="PTHR42908">
    <property type="entry name" value="TRANSLATION ELONGATION FACTOR-RELATED"/>
    <property type="match status" value="1"/>
</dbReference>
<feature type="domain" description="Tr-type G" evidence="22">
    <location>
        <begin position="126"/>
        <end position="337"/>
    </location>
</feature>
<dbReference type="PROSITE" id="PS50071">
    <property type="entry name" value="HOMEOBOX_2"/>
    <property type="match status" value="1"/>
</dbReference>
<dbReference type="InterPro" id="IPR027417">
    <property type="entry name" value="P-loop_NTPase"/>
</dbReference>
<dbReference type="InterPro" id="IPR031950">
    <property type="entry name" value="EFTUD2_N"/>
</dbReference>